<dbReference type="Proteomes" id="UP000253594">
    <property type="component" value="Unassembled WGS sequence"/>
</dbReference>
<feature type="domain" description="ABC transporter" evidence="6">
    <location>
        <begin position="22"/>
        <end position="126"/>
    </location>
</feature>
<keyword evidence="2 5" id="KW-0812">Transmembrane</keyword>
<dbReference type="InterPro" id="IPR058982">
    <property type="entry name" value="Beta-barrel_AprE"/>
</dbReference>
<comment type="caution">
    <text evidence="9">The sequence shown here is derived from an EMBL/GenBank/DDBJ whole genome shotgun (WGS) entry which is preliminary data.</text>
</comment>
<dbReference type="PRINTS" id="PR01490">
    <property type="entry name" value="RTXTOXIND"/>
</dbReference>
<feature type="transmembrane region" description="Helical" evidence="5">
    <location>
        <begin position="170"/>
        <end position="187"/>
    </location>
</feature>
<dbReference type="Gene3D" id="1.10.287.470">
    <property type="entry name" value="Helix hairpin bin"/>
    <property type="match status" value="1"/>
</dbReference>
<evidence type="ECO:0000256" key="3">
    <source>
        <dbReference type="ARBA" id="ARBA00022989"/>
    </source>
</evidence>
<keyword evidence="3 5" id="KW-1133">Transmembrane helix</keyword>
<dbReference type="InterPro" id="IPR050739">
    <property type="entry name" value="MFP"/>
</dbReference>
<protein>
    <submittedName>
        <fullName evidence="9">HlyD family efflux transporter periplasmic adaptor subunit</fullName>
    </submittedName>
</protein>
<dbReference type="InterPro" id="IPR027417">
    <property type="entry name" value="P-loop_NTPase"/>
</dbReference>
<accession>A0A367MG20</accession>
<dbReference type="GO" id="GO:0016020">
    <property type="term" value="C:membrane"/>
    <property type="evidence" value="ECO:0007669"/>
    <property type="project" value="UniProtKB-SubCell"/>
</dbReference>
<comment type="subcellular location">
    <subcellularLocation>
        <location evidence="1">Membrane</location>
        <topology evidence="1">Single-pass membrane protein</topology>
    </subcellularLocation>
</comment>
<evidence type="ECO:0000259" key="8">
    <source>
        <dbReference type="Pfam" id="PF26002"/>
    </source>
</evidence>
<evidence type="ECO:0000259" key="7">
    <source>
        <dbReference type="Pfam" id="PF25994"/>
    </source>
</evidence>
<dbReference type="EMBL" id="QORE01000043">
    <property type="protein sequence ID" value="RCI76360.1"/>
    <property type="molecule type" value="Genomic_DNA"/>
</dbReference>
<dbReference type="PANTHER" id="PTHR30386">
    <property type="entry name" value="MEMBRANE FUSION SUBUNIT OF EMRAB-TOLC MULTIDRUG EFFLUX PUMP"/>
    <property type="match status" value="1"/>
</dbReference>
<sequence>MAQYVYTMHRVGKIVPPKREILKDISLSFFPGAKIGVLGLNGAGKSTLLRIMAGVDTEIEGEARPMPGINVGYLPQEPKLDPQATVRDIVEEAVGQIKQAQARLDEVYAAYAEPDADFDALAAEQAKLEAILQASDGHNLERQLEVAADALRRQLADPLLAATHPVYRPLLWTLLGCVLLFIGWAAWAQLDEVTRGDGRVVPFSRIQKIQSLEGGILDRLLVKEGDLVEVGQPLVRLDETRFLTNFQESANQASVLRAAIARLDAEVLGKKSIEFPPDVDPEGPLARSERELFKSRRDKLVEGTQAIQRQIHLAQSQLDLVRPLVAKRAVSQMEALKLSQDIATLSGKLTELKSTYFQDAYTERAQRKADLSALEPIVQQRQDQLRRTEILSPVRGRVNTVLINTRGGVIQPGEPIMEVIPVEERLLVEAKIKPRDVAFLVPGMPAKVKITAYDYTIYGDLKGTLEQISADTIEEDTPHGKESYYQVLIKTDGSQLKRGEEVLPIIPGMVAEVDILSGKRSVLNYLLRPLIKARLY</sequence>
<dbReference type="InterPro" id="IPR058781">
    <property type="entry name" value="HH_AprE-like"/>
</dbReference>
<dbReference type="PANTHER" id="PTHR30386:SF26">
    <property type="entry name" value="TRANSPORT PROTEIN COMB"/>
    <property type="match status" value="1"/>
</dbReference>
<evidence type="ECO:0000256" key="4">
    <source>
        <dbReference type="ARBA" id="ARBA00023136"/>
    </source>
</evidence>
<feature type="domain" description="AprE-like long alpha-helical hairpin" evidence="7">
    <location>
        <begin position="245"/>
        <end position="319"/>
    </location>
</feature>
<evidence type="ECO:0000256" key="2">
    <source>
        <dbReference type="ARBA" id="ARBA00022692"/>
    </source>
</evidence>
<dbReference type="Pfam" id="PF26002">
    <property type="entry name" value="Beta-barrel_AprE"/>
    <property type="match status" value="1"/>
</dbReference>
<dbReference type="AlphaFoldDB" id="A0A367MG20"/>
<evidence type="ECO:0000259" key="6">
    <source>
        <dbReference type="Pfam" id="PF00005"/>
    </source>
</evidence>
<feature type="domain" description="AprE-like beta-barrel" evidence="8">
    <location>
        <begin position="426"/>
        <end position="517"/>
    </location>
</feature>
<keyword evidence="4 5" id="KW-0472">Membrane</keyword>
<dbReference type="Pfam" id="PF00005">
    <property type="entry name" value="ABC_tran"/>
    <property type="match status" value="1"/>
</dbReference>
<dbReference type="InterPro" id="IPR003439">
    <property type="entry name" value="ABC_transporter-like_ATP-bd"/>
</dbReference>
<gene>
    <name evidence="9" type="ORF">DT376_02770</name>
</gene>
<evidence type="ECO:0000256" key="5">
    <source>
        <dbReference type="SAM" id="Phobius"/>
    </source>
</evidence>
<name>A0A367MG20_PSEAI</name>
<proteinExistence type="predicted"/>
<evidence type="ECO:0000313" key="10">
    <source>
        <dbReference type="Proteomes" id="UP000253594"/>
    </source>
</evidence>
<dbReference type="Gene3D" id="3.40.50.300">
    <property type="entry name" value="P-loop containing nucleotide triphosphate hydrolases"/>
    <property type="match status" value="1"/>
</dbReference>
<dbReference type="Gene3D" id="2.40.50.100">
    <property type="match status" value="1"/>
</dbReference>
<dbReference type="Gene3D" id="2.40.30.170">
    <property type="match status" value="1"/>
</dbReference>
<dbReference type="GO" id="GO:0016887">
    <property type="term" value="F:ATP hydrolysis activity"/>
    <property type="evidence" value="ECO:0007669"/>
    <property type="project" value="InterPro"/>
</dbReference>
<organism evidence="9 10">
    <name type="scientific">Pseudomonas aeruginosa</name>
    <dbReference type="NCBI Taxonomy" id="287"/>
    <lineage>
        <taxon>Bacteria</taxon>
        <taxon>Pseudomonadati</taxon>
        <taxon>Pseudomonadota</taxon>
        <taxon>Gammaproteobacteria</taxon>
        <taxon>Pseudomonadales</taxon>
        <taxon>Pseudomonadaceae</taxon>
        <taxon>Pseudomonas</taxon>
    </lineage>
</organism>
<evidence type="ECO:0000256" key="1">
    <source>
        <dbReference type="ARBA" id="ARBA00004167"/>
    </source>
</evidence>
<dbReference type="SUPFAM" id="SSF52540">
    <property type="entry name" value="P-loop containing nucleoside triphosphate hydrolases"/>
    <property type="match status" value="1"/>
</dbReference>
<dbReference type="Pfam" id="PF25994">
    <property type="entry name" value="HH_AprE"/>
    <property type="match status" value="1"/>
</dbReference>
<reference evidence="9 10" key="1">
    <citation type="submission" date="2018-07" db="EMBL/GenBank/DDBJ databases">
        <title>Mechanisms of high-level aminoglycoside resistance among Gram-negative pathogens in Brazil.</title>
        <authorList>
            <person name="Ballaben A.S."/>
            <person name="Darini A.L.C."/>
            <person name="Doi Y."/>
        </authorList>
    </citation>
    <scope>NUCLEOTIDE SEQUENCE [LARGE SCALE GENOMIC DNA]</scope>
    <source>
        <strain evidence="9 10">B2-305</strain>
    </source>
</reference>
<evidence type="ECO:0000313" key="9">
    <source>
        <dbReference type="EMBL" id="RCI76360.1"/>
    </source>
</evidence>
<dbReference type="GO" id="GO:0005524">
    <property type="term" value="F:ATP binding"/>
    <property type="evidence" value="ECO:0007669"/>
    <property type="project" value="InterPro"/>
</dbReference>